<dbReference type="EMBL" id="DXFA01000130">
    <property type="protein sequence ID" value="HIX48831.1"/>
    <property type="molecule type" value="Genomic_DNA"/>
</dbReference>
<reference evidence="5" key="2">
    <citation type="submission" date="2021-04" db="EMBL/GenBank/DDBJ databases">
        <authorList>
            <person name="Gilroy R."/>
        </authorList>
    </citation>
    <scope>NUCLEOTIDE SEQUENCE</scope>
    <source>
        <strain evidence="5">ChiSjej5B23-15282</strain>
    </source>
</reference>
<organism evidence="5 6">
    <name type="scientific">Candidatus Mediterraneibacter caccavium</name>
    <dbReference type="NCBI Taxonomy" id="2838661"/>
    <lineage>
        <taxon>Bacteria</taxon>
        <taxon>Bacillati</taxon>
        <taxon>Bacillota</taxon>
        <taxon>Clostridia</taxon>
        <taxon>Lachnospirales</taxon>
        <taxon>Lachnospiraceae</taxon>
        <taxon>Mediterraneibacter</taxon>
    </lineage>
</organism>
<evidence type="ECO:0000256" key="1">
    <source>
        <dbReference type="ARBA" id="ARBA00022723"/>
    </source>
</evidence>
<sequence length="376" mass="43015">MEKYLGENIPKLGFGLMRLPMDGEKIDVARTQEMVDRFLEEGFCYFDTAYGYNDGESEAVAKKVLVDRYPRDRFLLATKLPAWAGAKNREEAEQMFYTSLERTGAGYFDFYLLHNLGQERTRFFDDYDIWDFLKERKKEGLIRHLGFSMHDKADALDRILTEHPEMEFVQLQINYADWEDPDIESRKCYETARKHGKPVIIMEPVKGGTLADPPKEVKEILAEADGNASPSSWAIRFAASLDGVITVLSGMSNMEQMEDNLSYMKDFAPLSEAEQQVIKRARDMYASFPKIPCTSCAYCMKGCPKQIGIHGIFQAYNLYTMYHDLSGARHKYQWNTEGRGFAKASACIRCGKCEQVCPQHIHIRDELARAAEALEG</sequence>
<dbReference type="Pfam" id="PF13187">
    <property type="entry name" value="Fer4_9"/>
    <property type="match status" value="1"/>
</dbReference>
<dbReference type="InterPro" id="IPR023210">
    <property type="entry name" value="NADP_OxRdtase_dom"/>
</dbReference>
<name>A0A9D1VXC4_9FIRM</name>
<dbReference type="PROSITE" id="PS51379">
    <property type="entry name" value="4FE4S_FER_2"/>
    <property type="match status" value="1"/>
</dbReference>
<dbReference type="InterPro" id="IPR017896">
    <property type="entry name" value="4Fe4S_Fe-S-bd"/>
</dbReference>
<dbReference type="GO" id="GO:0046872">
    <property type="term" value="F:metal ion binding"/>
    <property type="evidence" value="ECO:0007669"/>
    <property type="project" value="UniProtKB-KW"/>
</dbReference>
<protein>
    <submittedName>
        <fullName evidence="5">Aldo/keto reductase</fullName>
    </submittedName>
</protein>
<dbReference type="InterPro" id="IPR036812">
    <property type="entry name" value="NAD(P)_OxRdtase_dom_sf"/>
</dbReference>
<dbReference type="Pfam" id="PF00248">
    <property type="entry name" value="Aldo_ket_red"/>
    <property type="match status" value="1"/>
</dbReference>
<dbReference type="GO" id="GO:0051536">
    <property type="term" value="F:iron-sulfur cluster binding"/>
    <property type="evidence" value="ECO:0007669"/>
    <property type="project" value="UniProtKB-KW"/>
</dbReference>
<proteinExistence type="predicted"/>
<dbReference type="AlphaFoldDB" id="A0A9D1VXC4"/>
<dbReference type="Gene3D" id="3.30.70.20">
    <property type="match status" value="1"/>
</dbReference>
<evidence type="ECO:0000313" key="6">
    <source>
        <dbReference type="Proteomes" id="UP000824243"/>
    </source>
</evidence>
<accession>A0A9D1VXC4</accession>
<dbReference type="SUPFAM" id="SSF51430">
    <property type="entry name" value="NAD(P)-linked oxidoreductase"/>
    <property type="match status" value="1"/>
</dbReference>
<dbReference type="InterPro" id="IPR017900">
    <property type="entry name" value="4Fe4S_Fe_S_CS"/>
</dbReference>
<dbReference type="PANTHER" id="PTHR43312:SF2">
    <property type="entry name" value="OXIDOREDUCTASE"/>
    <property type="match status" value="1"/>
</dbReference>
<feature type="domain" description="4Fe-4S ferredoxin-type" evidence="4">
    <location>
        <begin position="338"/>
        <end position="366"/>
    </location>
</feature>
<keyword evidence="1" id="KW-0479">Metal-binding</keyword>
<dbReference type="InterPro" id="IPR053135">
    <property type="entry name" value="AKR2_Oxidoreductase"/>
</dbReference>
<evidence type="ECO:0000256" key="2">
    <source>
        <dbReference type="ARBA" id="ARBA00023004"/>
    </source>
</evidence>
<dbReference type="PROSITE" id="PS00198">
    <property type="entry name" value="4FE4S_FER_1"/>
    <property type="match status" value="1"/>
</dbReference>
<evidence type="ECO:0000256" key="3">
    <source>
        <dbReference type="ARBA" id="ARBA00023014"/>
    </source>
</evidence>
<keyword evidence="2" id="KW-0408">Iron</keyword>
<dbReference type="Proteomes" id="UP000824243">
    <property type="component" value="Unassembled WGS sequence"/>
</dbReference>
<keyword evidence="3" id="KW-0411">Iron-sulfur</keyword>
<dbReference type="SUPFAM" id="SSF46548">
    <property type="entry name" value="alpha-helical ferredoxin"/>
    <property type="match status" value="1"/>
</dbReference>
<gene>
    <name evidence="5" type="ORF">H9981_07470</name>
</gene>
<reference evidence="5" key="1">
    <citation type="journal article" date="2021" name="PeerJ">
        <title>Extensive microbial diversity within the chicken gut microbiome revealed by metagenomics and culture.</title>
        <authorList>
            <person name="Gilroy R."/>
            <person name="Ravi A."/>
            <person name="Getino M."/>
            <person name="Pursley I."/>
            <person name="Horton D.L."/>
            <person name="Alikhan N.F."/>
            <person name="Baker D."/>
            <person name="Gharbi K."/>
            <person name="Hall N."/>
            <person name="Watson M."/>
            <person name="Adriaenssens E.M."/>
            <person name="Foster-Nyarko E."/>
            <person name="Jarju S."/>
            <person name="Secka A."/>
            <person name="Antonio M."/>
            <person name="Oren A."/>
            <person name="Chaudhuri R.R."/>
            <person name="La Ragione R."/>
            <person name="Hildebrand F."/>
            <person name="Pallen M.J."/>
        </authorList>
    </citation>
    <scope>NUCLEOTIDE SEQUENCE</scope>
    <source>
        <strain evidence="5">ChiSjej5B23-15282</strain>
    </source>
</reference>
<dbReference type="PANTHER" id="PTHR43312">
    <property type="entry name" value="D-THREO-ALDOSE 1-DEHYDROGENASE"/>
    <property type="match status" value="1"/>
</dbReference>
<comment type="caution">
    <text evidence="5">The sequence shown here is derived from an EMBL/GenBank/DDBJ whole genome shotgun (WGS) entry which is preliminary data.</text>
</comment>
<evidence type="ECO:0000259" key="4">
    <source>
        <dbReference type="PROSITE" id="PS51379"/>
    </source>
</evidence>
<dbReference type="Gene3D" id="3.20.20.100">
    <property type="entry name" value="NADP-dependent oxidoreductase domain"/>
    <property type="match status" value="1"/>
</dbReference>
<dbReference type="CDD" id="cd19096">
    <property type="entry name" value="AKR_Fe-S_oxidoreductase"/>
    <property type="match status" value="1"/>
</dbReference>
<evidence type="ECO:0000313" key="5">
    <source>
        <dbReference type="EMBL" id="HIX48831.1"/>
    </source>
</evidence>